<sequence length="322" mass="36717">MNPKVIHPIVFDSDESDDSDFQSSCTESMSKSVQEVEPKNHQKNSENGTLHEVRNEKVAVRPPKPNCNHRINSPIYRRPSIVRKPRNYSVDPRPSSAPSQSATEEEMMVNIFEITEPEFVTPHSFSLTFKKTKGLLKKSWNFVFLEKGQKIYEITLNTLSDRKIVLNNEVIMYIRHDRTDFVFKSNSEDPKSLSRVSFISPIIGVQCQRNTVIRFGHETGGMLPHKIISLPFNDERAFKGHFYVESKRNVALAILNTSIPVISARQINKHILEVETNLNLSTALLFGISIALCIGKNPPAVINDIFIPRKSLQRTPSYEKKK</sequence>
<gene>
    <name evidence="2" type="ORF">TRFO_34121</name>
</gene>
<dbReference type="VEuPathDB" id="TrichDB:TRFO_34121"/>
<comment type="caution">
    <text evidence="2">The sequence shown here is derived from an EMBL/GenBank/DDBJ whole genome shotgun (WGS) entry which is preliminary data.</text>
</comment>
<protein>
    <submittedName>
        <fullName evidence="2">Uncharacterized protein</fullName>
    </submittedName>
</protein>
<proteinExistence type="predicted"/>
<name>A0A1J4JJQ4_9EUKA</name>
<organism evidence="2 3">
    <name type="scientific">Tritrichomonas foetus</name>
    <dbReference type="NCBI Taxonomy" id="1144522"/>
    <lineage>
        <taxon>Eukaryota</taxon>
        <taxon>Metamonada</taxon>
        <taxon>Parabasalia</taxon>
        <taxon>Tritrichomonadida</taxon>
        <taxon>Tritrichomonadidae</taxon>
        <taxon>Tritrichomonas</taxon>
    </lineage>
</organism>
<dbReference type="AlphaFoldDB" id="A0A1J4JJQ4"/>
<dbReference type="RefSeq" id="XP_068352539.1">
    <property type="nucleotide sequence ID" value="XM_068509480.1"/>
</dbReference>
<evidence type="ECO:0000313" key="2">
    <source>
        <dbReference type="EMBL" id="OHS99402.1"/>
    </source>
</evidence>
<evidence type="ECO:0000313" key="3">
    <source>
        <dbReference type="Proteomes" id="UP000179807"/>
    </source>
</evidence>
<dbReference type="GeneID" id="94844184"/>
<feature type="compositionally biased region" description="Basic and acidic residues" evidence="1">
    <location>
        <begin position="34"/>
        <end position="59"/>
    </location>
</feature>
<accession>A0A1J4JJQ4</accession>
<reference evidence="2" key="1">
    <citation type="submission" date="2016-10" db="EMBL/GenBank/DDBJ databases">
        <authorList>
            <person name="Benchimol M."/>
            <person name="Almeida L.G."/>
            <person name="Vasconcelos A.T."/>
            <person name="Perreira-Neves A."/>
            <person name="Rosa I.A."/>
            <person name="Tasca T."/>
            <person name="Bogo M.R."/>
            <person name="de Souza W."/>
        </authorList>
    </citation>
    <scope>NUCLEOTIDE SEQUENCE [LARGE SCALE GENOMIC DNA]</scope>
    <source>
        <strain evidence="2">K</strain>
    </source>
</reference>
<feature type="region of interest" description="Disordered" evidence="1">
    <location>
        <begin position="1"/>
        <end position="103"/>
    </location>
</feature>
<dbReference type="EMBL" id="MLAK01001006">
    <property type="protein sequence ID" value="OHS99402.1"/>
    <property type="molecule type" value="Genomic_DNA"/>
</dbReference>
<dbReference type="Proteomes" id="UP000179807">
    <property type="component" value="Unassembled WGS sequence"/>
</dbReference>
<evidence type="ECO:0000256" key="1">
    <source>
        <dbReference type="SAM" id="MobiDB-lite"/>
    </source>
</evidence>
<keyword evidence="3" id="KW-1185">Reference proteome</keyword>